<name>A0ABY9X223_9BACT</name>
<evidence type="ECO:0000313" key="1">
    <source>
        <dbReference type="EMBL" id="WNG49440.1"/>
    </source>
</evidence>
<sequence>MRVGFRTRGYSRNCSVKQTRTTAKYNVALTPQSLTRLEVHLATSGSSLLPARSVWRTCLTLCALVLLAAPASARASLLADRLEISMYGRVGLAWSPVTGKFIQGKTMNLTGGPQGGRLEEGDYLEPTIRFHLLEPKKDDPTAAYADVVLTPAMFANNGLFIGTFGNRNAQTLQIELFQAYAEAGNILAPGLKLWAGARFYRGADVHIADYFYFNNLTGQGVGVTYGPLDVAVLLHTSASTTGDVYNFDSDGDGKADLRRQRTMLVGQYVHKLEAGHSFHLLGEFHLLPELQGARLADGTQRDLPSDFGWVAGIKGHFSLGGDNFNDVSVRYGSRIASGSRSGSQTWDVLGPPGDNRLYSDAAGLEVVDHFLFNVSPLLSLNAYGILHWNQGTERTLEVPGAPASTVTDRWFDYSVGARSTLYLSDYFHLINEATYQGLRVGNGPMSNALKLSLVPTIVPTGQRSVWARPHLRLFYTIAFYDEDAVANLVSPYLQTMGGGSSIGHYVGARAEWWF</sequence>
<protein>
    <submittedName>
        <fullName evidence="1">Carbohydrate porin</fullName>
    </submittedName>
</protein>
<keyword evidence="2" id="KW-1185">Reference proteome</keyword>
<organism evidence="1 2">
    <name type="scientific">Archangium minus</name>
    <dbReference type="NCBI Taxonomy" id="83450"/>
    <lineage>
        <taxon>Bacteria</taxon>
        <taxon>Pseudomonadati</taxon>
        <taxon>Myxococcota</taxon>
        <taxon>Myxococcia</taxon>
        <taxon>Myxococcales</taxon>
        <taxon>Cystobacterineae</taxon>
        <taxon>Archangiaceae</taxon>
        <taxon>Archangium</taxon>
    </lineage>
</organism>
<gene>
    <name evidence="1" type="ORF">F0U60_38965</name>
</gene>
<dbReference type="Gene3D" id="2.40.170.10">
    <property type="entry name" value="Porin, LamB type"/>
    <property type="match status" value="1"/>
</dbReference>
<accession>A0ABY9X223</accession>
<dbReference type="EMBL" id="CP043494">
    <property type="protein sequence ID" value="WNG49440.1"/>
    <property type="molecule type" value="Genomic_DNA"/>
</dbReference>
<evidence type="ECO:0000313" key="2">
    <source>
        <dbReference type="Proteomes" id="UP001611383"/>
    </source>
</evidence>
<dbReference type="Pfam" id="PF02264">
    <property type="entry name" value="LamB"/>
    <property type="match status" value="1"/>
</dbReference>
<dbReference type="InterPro" id="IPR036998">
    <property type="entry name" value="Porin_LamB_sf"/>
</dbReference>
<dbReference type="SUPFAM" id="SSF56935">
    <property type="entry name" value="Porins"/>
    <property type="match status" value="1"/>
</dbReference>
<dbReference type="InterPro" id="IPR003192">
    <property type="entry name" value="Porin_LamB"/>
</dbReference>
<dbReference type="Proteomes" id="UP001611383">
    <property type="component" value="Chromosome"/>
</dbReference>
<proteinExistence type="predicted"/>
<reference evidence="1 2" key="1">
    <citation type="submission" date="2019-08" db="EMBL/GenBank/DDBJ databases">
        <title>Archangium and Cystobacter genomes.</title>
        <authorList>
            <person name="Chen I.-C.K."/>
            <person name="Wielgoss S."/>
        </authorList>
    </citation>
    <scope>NUCLEOTIDE SEQUENCE [LARGE SCALE GENOMIC DNA]</scope>
    <source>
        <strain evidence="1 2">Cbm 6</strain>
    </source>
</reference>